<protein>
    <submittedName>
        <fullName evidence="2">Uncharacterized protein</fullName>
    </submittedName>
</protein>
<keyword evidence="1" id="KW-0812">Transmembrane</keyword>
<evidence type="ECO:0000313" key="3">
    <source>
        <dbReference type="Proteomes" id="UP001500392"/>
    </source>
</evidence>
<keyword evidence="1" id="KW-0472">Membrane</keyword>
<feature type="transmembrane region" description="Helical" evidence="1">
    <location>
        <begin position="40"/>
        <end position="58"/>
    </location>
</feature>
<proteinExistence type="predicted"/>
<comment type="caution">
    <text evidence="2">The sequence shown here is derived from an EMBL/GenBank/DDBJ whole genome shotgun (WGS) entry which is preliminary data.</text>
</comment>
<gene>
    <name evidence="2" type="ORF">GCM10022414_11960</name>
</gene>
<organism evidence="2 3">
    <name type="scientific">Zhongshania borealis</name>
    <dbReference type="NCBI Taxonomy" id="889488"/>
    <lineage>
        <taxon>Bacteria</taxon>
        <taxon>Pseudomonadati</taxon>
        <taxon>Pseudomonadota</taxon>
        <taxon>Gammaproteobacteria</taxon>
        <taxon>Cellvibrionales</taxon>
        <taxon>Spongiibacteraceae</taxon>
        <taxon>Zhongshania</taxon>
    </lineage>
</organism>
<keyword evidence="3" id="KW-1185">Reference proteome</keyword>
<name>A0ABP7WK30_9GAMM</name>
<reference evidence="3" key="1">
    <citation type="journal article" date="2019" name="Int. J. Syst. Evol. Microbiol.">
        <title>The Global Catalogue of Microorganisms (GCM) 10K type strain sequencing project: providing services to taxonomists for standard genome sequencing and annotation.</title>
        <authorList>
            <consortium name="The Broad Institute Genomics Platform"/>
            <consortium name="The Broad Institute Genome Sequencing Center for Infectious Disease"/>
            <person name="Wu L."/>
            <person name="Ma J."/>
        </authorList>
    </citation>
    <scope>NUCLEOTIDE SEQUENCE [LARGE SCALE GENOMIC DNA]</scope>
    <source>
        <strain evidence="3">JCM 17304</strain>
    </source>
</reference>
<evidence type="ECO:0000256" key="1">
    <source>
        <dbReference type="SAM" id="Phobius"/>
    </source>
</evidence>
<accession>A0ABP7WK30</accession>
<dbReference type="EMBL" id="BAABDM010000001">
    <property type="protein sequence ID" value="GAA4090393.1"/>
    <property type="molecule type" value="Genomic_DNA"/>
</dbReference>
<sequence>MSTLLSLLAVLFIALIIIIPVIERYAPKANAEQQAKLSRWILPLVGISLVFALFKTFLS</sequence>
<keyword evidence="1" id="KW-1133">Transmembrane helix</keyword>
<evidence type="ECO:0000313" key="2">
    <source>
        <dbReference type="EMBL" id="GAA4090393.1"/>
    </source>
</evidence>
<dbReference type="Proteomes" id="UP001500392">
    <property type="component" value="Unassembled WGS sequence"/>
</dbReference>